<protein>
    <submittedName>
        <fullName evidence="1">Uncharacterized protein</fullName>
    </submittedName>
</protein>
<proteinExistence type="predicted"/>
<name>A0A1G6G754_BACOV</name>
<evidence type="ECO:0000313" key="1">
    <source>
        <dbReference type="EMBL" id="SDB77812.1"/>
    </source>
</evidence>
<dbReference type="AlphaFoldDB" id="A0A1G6G754"/>
<sequence length="45" mass="5416">MQNNIKILRYNTSCLCFYDKTSLKYLFVGIRYLFESVDVQSEMQL</sequence>
<reference evidence="1 2" key="1">
    <citation type="submission" date="2016-10" db="EMBL/GenBank/DDBJ databases">
        <authorList>
            <person name="de Groot N.N."/>
        </authorList>
    </citation>
    <scope>NUCLEOTIDE SEQUENCE [LARGE SCALE GENOMIC DNA]</scope>
    <source>
        <strain evidence="1 2">NLAE-zl-C500</strain>
    </source>
</reference>
<accession>A0A1G6G754</accession>
<evidence type="ECO:0000313" key="2">
    <source>
        <dbReference type="Proteomes" id="UP000183670"/>
    </source>
</evidence>
<dbReference type="KEGG" id="boa:Bovatus_01737"/>
<organism evidence="1 2">
    <name type="scientific">Bacteroides ovatus</name>
    <dbReference type="NCBI Taxonomy" id="28116"/>
    <lineage>
        <taxon>Bacteria</taxon>
        <taxon>Pseudomonadati</taxon>
        <taxon>Bacteroidota</taxon>
        <taxon>Bacteroidia</taxon>
        <taxon>Bacteroidales</taxon>
        <taxon>Bacteroidaceae</taxon>
        <taxon>Bacteroides</taxon>
    </lineage>
</organism>
<dbReference type="EMBL" id="FMYE01000028">
    <property type="protein sequence ID" value="SDB77812.1"/>
    <property type="molecule type" value="Genomic_DNA"/>
</dbReference>
<gene>
    <name evidence="1" type="ORF">SAMN05192581_102827</name>
</gene>
<dbReference type="Proteomes" id="UP000183670">
    <property type="component" value="Unassembled WGS sequence"/>
</dbReference>